<feature type="coiled-coil region" evidence="1">
    <location>
        <begin position="301"/>
        <end position="335"/>
    </location>
</feature>
<reference evidence="3" key="1">
    <citation type="submission" date="2016-03" db="EMBL/GenBank/DDBJ databases">
        <title>Mechanisms controlling the formation of the plant cell surface in tip-growing cells are functionally conserved among land plants.</title>
        <authorList>
            <person name="Honkanen S."/>
            <person name="Jones V.A."/>
            <person name="Morieri G."/>
            <person name="Champion C."/>
            <person name="Hetherington A.J."/>
            <person name="Kelly S."/>
            <person name="Saint-Marcoux D."/>
            <person name="Proust H."/>
            <person name="Prescott H."/>
            <person name="Dolan L."/>
        </authorList>
    </citation>
    <scope>NUCLEOTIDE SEQUENCE [LARGE SCALE GENOMIC DNA]</scope>
    <source>
        <tissue evidence="3">Whole gametophyte</tissue>
    </source>
</reference>
<dbReference type="EMBL" id="LVLJ01000388">
    <property type="protein sequence ID" value="OAE34551.1"/>
    <property type="molecule type" value="Genomic_DNA"/>
</dbReference>
<organism evidence="3 4">
    <name type="scientific">Marchantia polymorpha subsp. ruderalis</name>
    <dbReference type="NCBI Taxonomy" id="1480154"/>
    <lineage>
        <taxon>Eukaryota</taxon>
        <taxon>Viridiplantae</taxon>
        <taxon>Streptophyta</taxon>
        <taxon>Embryophyta</taxon>
        <taxon>Marchantiophyta</taxon>
        <taxon>Marchantiopsida</taxon>
        <taxon>Marchantiidae</taxon>
        <taxon>Marchantiales</taxon>
        <taxon>Marchantiaceae</taxon>
        <taxon>Marchantia</taxon>
    </lineage>
</organism>
<dbReference type="Proteomes" id="UP000077202">
    <property type="component" value="Unassembled WGS sequence"/>
</dbReference>
<evidence type="ECO:0000313" key="4">
    <source>
        <dbReference type="Proteomes" id="UP000077202"/>
    </source>
</evidence>
<evidence type="ECO:0000256" key="2">
    <source>
        <dbReference type="SAM" id="MobiDB-lite"/>
    </source>
</evidence>
<dbReference type="AlphaFoldDB" id="A0A176WPJ8"/>
<protein>
    <submittedName>
        <fullName evidence="3">Uncharacterized protein</fullName>
    </submittedName>
</protein>
<name>A0A176WPJ8_MARPO</name>
<feature type="region of interest" description="Disordered" evidence="2">
    <location>
        <begin position="381"/>
        <end position="405"/>
    </location>
</feature>
<gene>
    <name evidence="3" type="ORF">AXG93_1247s1240</name>
</gene>
<sequence length="405" mass="45409">MFTRAKDTNACAWKECLGIEGKSSKRSIRADIAILSEHERNRGRAKLIDIVSSEDAYRRHGTTEDDQGAEIGPIEGMEFLTKEEEKRFPKELKVLAVESSEGIEEEDNSRPKIPPQTTTREPVVEKTVVATNATTKDTTGEPIQQVLEGEPSAVSIEVPTNVAVESSEERKEIASLSFLSSEQTRSVGSEDIPQPKSNEELVQELTLSEAILNQIVAEIIEDLQGKIAEAKTVEEELCSKIAELVSERDKEFKCAEELTASLAEEFWKHEGELTVWAKKLADCESARSPEVECRLMVGSEWRQLQEQLGKAAMRLEELQRRIEKAEAAYRHLRDETTDEMRLRVEKCLRGFTLWELQSIKWLKLDSLERRLGADVSLDDAVTATSDGTAPESSSPRVVEIPRPSL</sequence>
<feature type="compositionally biased region" description="Polar residues" evidence="2">
    <location>
        <begin position="382"/>
        <end position="395"/>
    </location>
</feature>
<keyword evidence="4" id="KW-1185">Reference proteome</keyword>
<proteinExistence type="predicted"/>
<comment type="caution">
    <text evidence="3">The sequence shown here is derived from an EMBL/GenBank/DDBJ whole genome shotgun (WGS) entry which is preliminary data.</text>
</comment>
<keyword evidence="1" id="KW-0175">Coiled coil</keyword>
<evidence type="ECO:0000313" key="3">
    <source>
        <dbReference type="EMBL" id="OAE34551.1"/>
    </source>
</evidence>
<accession>A0A176WPJ8</accession>
<evidence type="ECO:0000256" key="1">
    <source>
        <dbReference type="SAM" id="Coils"/>
    </source>
</evidence>
<feature type="region of interest" description="Disordered" evidence="2">
    <location>
        <begin position="99"/>
        <end position="120"/>
    </location>
</feature>